<keyword evidence="1" id="KW-0472">Membrane</keyword>
<reference evidence="2 3" key="1">
    <citation type="journal article" date="2018" name="Genome Biol. Evol.">
        <title>Multiple Roots of Fruiting Body Formation in Amoebozoa.</title>
        <authorList>
            <person name="Hillmann F."/>
            <person name="Forbes G."/>
            <person name="Novohradska S."/>
            <person name="Ferling I."/>
            <person name="Riege K."/>
            <person name="Groth M."/>
            <person name="Westermann M."/>
            <person name="Marz M."/>
            <person name="Spaller T."/>
            <person name="Winckler T."/>
            <person name="Schaap P."/>
            <person name="Glockner G."/>
        </authorList>
    </citation>
    <scope>NUCLEOTIDE SEQUENCE [LARGE SCALE GENOMIC DNA]</scope>
    <source>
        <strain evidence="2 3">Jena</strain>
    </source>
</reference>
<sequence>MYLSSAIVQGISTVLMVWEAFLSVGIFTHTTPMTLLSHGITVFCFGSYNVLTAVLSSTNDKRKSSQVLELSNTLIVMASAVLLAMTQSTWTLYTMTIILAGVVASIIRTHNWINNGCKSPELELPLVNKPRSSSSPVKSQAAQPISSMRWSMSIDNPARSMVYLPALVRTD</sequence>
<comment type="caution">
    <text evidence="2">The sequence shown here is derived from an EMBL/GenBank/DDBJ whole genome shotgun (WGS) entry which is preliminary data.</text>
</comment>
<feature type="transmembrane region" description="Helical" evidence="1">
    <location>
        <begin position="7"/>
        <end position="29"/>
    </location>
</feature>
<feature type="transmembrane region" description="Helical" evidence="1">
    <location>
        <begin position="90"/>
        <end position="107"/>
    </location>
</feature>
<dbReference type="InParanoid" id="A0A2P6MM44"/>
<name>A0A2P6MM44_9EUKA</name>
<evidence type="ECO:0000256" key="1">
    <source>
        <dbReference type="SAM" id="Phobius"/>
    </source>
</evidence>
<keyword evidence="1" id="KW-0812">Transmembrane</keyword>
<proteinExistence type="predicted"/>
<gene>
    <name evidence="2" type="ORF">PROFUN_07679</name>
</gene>
<organism evidence="2 3">
    <name type="scientific">Planoprotostelium fungivorum</name>
    <dbReference type="NCBI Taxonomy" id="1890364"/>
    <lineage>
        <taxon>Eukaryota</taxon>
        <taxon>Amoebozoa</taxon>
        <taxon>Evosea</taxon>
        <taxon>Variosea</taxon>
        <taxon>Cavosteliida</taxon>
        <taxon>Cavosteliaceae</taxon>
        <taxon>Planoprotostelium</taxon>
    </lineage>
</organism>
<dbReference type="EMBL" id="MDYQ01000812">
    <property type="protein sequence ID" value="PRP72779.1"/>
    <property type="molecule type" value="Genomic_DNA"/>
</dbReference>
<keyword evidence="1" id="KW-1133">Transmembrane helix</keyword>
<evidence type="ECO:0000313" key="3">
    <source>
        <dbReference type="Proteomes" id="UP000241769"/>
    </source>
</evidence>
<accession>A0A2P6MM44</accession>
<protein>
    <submittedName>
        <fullName evidence="2">Uncharacterized protein</fullName>
    </submittedName>
</protein>
<evidence type="ECO:0000313" key="2">
    <source>
        <dbReference type="EMBL" id="PRP72779.1"/>
    </source>
</evidence>
<feature type="transmembrane region" description="Helical" evidence="1">
    <location>
        <begin position="67"/>
        <end position="84"/>
    </location>
</feature>
<dbReference type="Proteomes" id="UP000241769">
    <property type="component" value="Unassembled WGS sequence"/>
</dbReference>
<feature type="transmembrane region" description="Helical" evidence="1">
    <location>
        <begin position="35"/>
        <end position="55"/>
    </location>
</feature>
<dbReference type="AlphaFoldDB" id="A0A2P6MM44"/>
<keyword evidence="3" id="KW-1185">Reference proteome</keyword>